<evidence type="ECO:0000313" key="3">
    <source>
        <dbReference type="Proteomes" id="UP000664534"/>
    </source>
</evidence>
<accession>A0A8H3G7X7</accession>
<proteinExistence type="predicted"/>
<sequence length="197" mass="23217">MCRKPDWHHIEQCEDTEELEARRFNKIKSDLFSTRSHDLPVLQKNRSHHNSTSPFLRLPPEIRLRIYAHTLGTHALWIGHPFDQHKWNWLPSSPRLETSTEFSNIKERFHKAGRFHIVKGGHGHINNALDLRLLLTCRSIYTETALLPYRLNSFTFQDDAVRQRFERSPRKGKKLAQKKAVGVYDVMGLPEFKALEW</sequence>
<dbReference type="Pfam" id="PF24864">
    <property type="entry name" value="DUF7730"/>
    <property type="match status" value="1"/>
</dbReference>
<dbReference type="AlphaFoldDB" id="A0A8H3G7X7"/>
<dbReference type="PANTHER" id="PTHR38790:SF4">
    <property type="entry name" value="2EXR DOMAIN-CONTAINING PROTEIN"/>
    <property type="match status" value="1"/>
</dbReference>
<keyword evidence="3" id="KW-1185">Reference proteome</keyword>
<name>A0A8H3G7X7_9LECA</name>
<dbReference type="Proteomes" id="UP000664534">
    <property type="component" value="Unassembled WGS sequence"/>
</dbReference>
<dbReference type="PANTHER" id="PTHR38790">
    <property type="entry name" value="2EXR DOMAIN-CONTAINING PROTEIN-RELATED"/>
    <property type="match status" value="1"/>
</dbReference>
<evidence type="ECO:0000313" key="2">
    <source>
        <dbReference type="EMBL" id="CAF9934596.1"/>
    </source>
</evidence>
<feature type="domain" description="DUF7730" evidence="1">
    <location>
        <begin position="50"/>
        <end position="158"/>
    </location>
</feature>
<dbReference type="EMBL" id="CAJPDT010000077">
    <property type="protein sequence ID" value="CAF9934596.1"/>
    <property type="molecule type" value="Genomic_DNA"/>
</dbReference>
<dbReference type="InterPro" id="IPR056632">
    <property type="entry name" value="DUF7730"/>
</dbReference>
<organism evidence="2 3">
    <name type="scientific">Imshaugia aleurites</name>
    <dbReference type="NCBI Taxonomy" id="172621"/>
    <lineage>
        <taxon>Eukaryota</taxon>
        <taxon>Fungi</taxon>
        <taxon>Dikarya</taxon>
        <taxon>Ascomycota</taxon>
        <taxon>Pezizomycotina</taxon>
        <taxon>Lecanoromycetes</taxon>
        <taxon>OSLEUM clade</taxon>
        <taxon>Lecanoromycetidae</taxon>
        <taxon>Lecanorales</taxon>
        <taxon>Lecanorineae</taxon>
        <taxon>Parmeliaceae</taxon>
        <taxon>Imshaugia</taxon>
    </lineage>
</organism>
<reference evidence="2" key="1">
    <citation type="submission" date="2021-03" db="EMBL/GenBank/DDBJ databases">
        <authorList>
            <person name="Tagirdzhanova G."/>
        </authorList>
    </citation>
    <scope>NUCLEOTIDE SEQUENCE</scope>
</reference>
<protein>
    <recommendedName>
        <fullName evidence="1">DUF7730 domain-containing protein</fullName>
    </recommendedName>
</protein>
<evidence type="ECO:0000259" key="1">
    <source>
        <dbReference type="Pfam" id="PF24864"/>
    </source>
</evidence>
<gene>
    <name evidence="2" type="ORF">IMSHALPRED_009774</name>
</gene>
<dbReference type="OrthoDB" id="5413827at2759"/>
<comment type="caution">
    <text evidence="2">The sequence shown here is derived from an EMBL/GenBank/DDBJ whole genome shotgun (WGS) entry which is preliminary data.</text>
</comment>